<dbReference type="PANTHER" id="PTHR37919:SF2">
    <property type="entry name" value="EXPERA DOMAIN-CONTAINING PROTEIN"/>
    <property type="match status" value="1"/>
</dbReference>
<dbReference type="PANTHER" id="PTHR37919">
    <property type="entry name" value="PROTEIN CBG05606"/>
    <property type="match status" value="1"/>
</dbReference>
<protein>
    <submittedName>
        <fullName evidence="1">Uncharacterized protein</fullName>
    </submittedName>
</protein>
<dbReference type="AlphaFoldDB" id="A0A6A5VT22"/>
<evidence type="ECO:0000313" key="1">
    <source>
        <dbReference type="EMBL" id="KAF1978026.1"/>
    </source>
</evidence>
<reference evidence="1" key="1">
    <citation type="journal article" date="2020" name="Stud. Mycol.">
        <title>101 Dothideomycetes genomes: a test case for predicting lifestyles and emergence of pathogens.</title>
        <authorList>
            <person name="Haridas S."/>
            <person name="Albert R."/>
            <person name="Binder M."/>
            <person name="Bloem J."/>
            <person name="Labutti K."/>
            <person name="Salamov A."/>
            <person name="Andreopoulos B."/>
            <person name="Baker S."/>
            <person name="Barry K."/>
            <person name="Bills G."/>
            <person name="Bluhm B."/>
            <person name="Cannon C."/>
            <person name="Castanera R."/>
            <person name="Culley D."/>
            <person name="Daum C."/>
            <person name="Ezra D."/>
            <person name="Gonzalez J."/>
            <person name="Henrissat B."/>
            <person name="Kuo A."/>
            <person name="Liang C."/>
            <person name="Lipzen A."/>
            <person name="Lutzoni F."/>
            <person name="Magnuson J."/>
            <person name="Mondo S."/>
            <person name="Nolan M."/>
            <person name="Ohm R."/>
            <person name="Pangilinan J."/>
            <person name="Park H.-J."/>
            <person name="Ramirez L."/>
            <person name="Alfaro M."/>
            <person name="Sun H."/>
            <person name="Tritt A."/>
            <person name="Yoshinaga Y."/>
            <person name="Zwiers L.-H."/>
            <person name="Turgeon B."/>
            <person name="Goodwin S."/>
            <person name="Spatafora J."/>
            <person name="Crous P."/>
            <person name="Grigoriev I."/>
        </authorList>
    </citation>
    <scope>NUCLEOTIDE SEQUENCE</scope>
    <source>
        <strain evidence="1">CBS 107.79</strain>
    </source>
</reference>
<feature type="non-terminal residue" evidence="1">
    <location>
        <position position="1"/>
    </location>
</feature>
<gene>
    <name evidence="1" type="ORF">BU23DRAFT_362941</name>
</gene>
<proteinExistence type="predicted"/>
<evidence type="ECO:0000313" key="2">
    <source>
        <dbReference type="Proteomes" id="UP000800036"/>
    </source>
</evidence>
<sequence>AYAFPFRLWNAAYIFLRAHAFPHSKWRQPLFEPMVPWATVDCIYGEPSWQNNEGFTAAQGVINLIEVPMYL</sequence>
<organism evidence="1 2">
    <name type="scientific">Bimuria novae-zelandiae CBS 107.79</name>
    <dbReference type="NCBI Taxonomy" id="1447943"/>
    <lineage>
        <taxon>Eukaryota</taxon>
        <taxon>Fungi</taxon>
        <taxon>Dikarya</taxon>
        <taxon>Ascomycota</taxon>
        <taxon>Pezizomycotina</taxon>
        <taxon>Dothideomycetes</taxon>
        <taxon>Pleosporomycetidae</taxon>
        <taxon>Pleosporales</taxon>
        <taxon>Massarineae</taxon>
        <taxon>Didymosphaeriaceae</taxon>
        <taxon>Bimuria</taxon>
    </lineage>
</organism>
<name>A0A6A5VT22_9PLEO</name>
<feature type="non-terminal residue" evidence="1">
    <location>
        <position position="71"/>
    </location>
</feature>
<dbReference type="EMBL" id="ML976661">
    <property type="protein sequence ID" value="KAF1978026.1"/>
    <property type="molecule type" value="Genomic_DNA"/>
</dbReference>
<dbReference type="OrthoDB" id="60858at2759"/>
<dbReference type="Proteomes" id="UP000800036">
    <property type="component" value="Unassembled WGS sequence"/>
</dbReference>
<accession>A0A6A5VT22</accession>
<keyword evidence="2" id="KW-1185">Reference proteome</keyword>